<name>A0ABD3UF30_SINWO</name>
<evidence type="ECO:0000259" key="10">
    <source>
        <dbReference type="Pfam" id="PF17745"/>
    </source>
</evidence>
<keyword evidence="12" id="KW-1185">Reference proteome</keyword>
<evidence type="ECO:0000256" key="7">
    <source>
        <dbReference type="ARBA" id="ARBA00033464"/>
    </source>
</evidence>
<comment type="subcellular location">
    <subcellularLocation>
        <location evidence="1">Nucleus</location>
    </subcellularLocation>
</comment>
<feature type="region of interest" description="Disordered" evidence="8">
    <location>
        <begin position="256"/>
        <end position="314"/>
    </location>
</feature>
<comment type="function">
    <text evidence="6">Non catalytic subunit of RNase H2, an endonuclease that specifically degrades the RNA of RNA:DNA hybrids. Participates in DNA replication, possibly by mediating the removal of lagging-strand Okazaki fragment RNA primers during DNA replication. Mediates the excision of single ribonucleotides from DNA:RNA duplexes.</text>
</comment>
<dbReference type="GO" id="GO:0005634">
    <property type="term" value="C:nucleus"/>
    <property type="evidence" value="ECO:0007669"/>
    <property type="project" value="UniProtKB-SubCell"/>
</dbReference>
<dbReference type="CDD" id="cd09270">
    <property type="entry name" value="RNase_H2-B"/>
    <property type="match status" value="1"/>
</dbReference>
<evidence type="ECO:0000259" key="9">
    <source>
        <dbReference type="Pfam" id="PF09468"/>
    </source>
</evidence>
<dbReference type="Gene3D" id="2.20.25.530">
    <property type="match status" value="1"/>
</dbReference>
<evidence type="ECO:0000256" key="8">
    <source>
        <dbReference type="SAM" id="MobiDB-lite"/>
    </source>
</evidence>
<gene>
    <name evidence="11" type="ORF">ACJMK2_018102</name>
</gene>
<dbReference type="FunFam" id="1.10.20.120:FF:000002">
    <property type="entry name" value="Ribonuclease H2 subunit B"/>
    <property type="match status" value="1"/>
</dbReference>
<dbReference type="InterPro" id="IPR019024">
    <property type="entry name" value="RNase_H2_suB_wHTH"/>
</dbReference>
<comment type="caution">
    <text evidence="11">The sequence shown here is derived from an EMBL/GenBank/DDBJ whole genome shotgun (WGS) entry which is preliminary data.</text>
</comment>
<sequence>MPLSRRNTRSESSKNDEEENGIDTSDTKKKKKMSYVKKDPDQWIFLLNDSIVQESPDEENKPVICRLRHPRTGLGALFLFAKGDREVYEVTQFKEENRSWFIGNYVQQDGSLYITTPVDPVFLALPYLIKMEKTNKYMTADQIIHDDEFSETSRLCNTSRVSELHQVSQTKGSDSLCAYKFDKEKTLSWLKIKTERVAEVLEEKNISVCGAHSATFVRSKKSATGSKEDYLRYAHGMISDYLPQDLSSDLRQYLGIPSAPEKRPSEAENPPSKKVKLEDITPTEDYSKMGGIQEDKAKSKSKLSAAQKKLSQVDKTGMKSISSFFSPKSSKT</sequence>
<evidence type="ECO:0000256" key="5">
    <source>
        <dbReference type="ARBA" id="ARBA00023242"/>
    </source>
</evidence>
<dbReference type="Gene3D" id="1.10.20.120">
    <property type="match status" value="1"/>
</dbReference>
<feature type="domain" description="Rnh202 triple barrel" evidence="10">
    <location>
        <begin position="60"/>
        <end position="119"/>
    </location>
</feature>
<dbReference type="PANTHER" id="PTHR13383">
    <property type="entry name" value="RIBONUCLEASE H2 SUBUNIT B"/>
    <property type="match status" value="1"/>
</dbReference>
<comment type="similarity">
    <text evidence="2">Belongs to the RNase H2 subunit B family.</text>
</comment>
<dbReference type="Pfam" id="PF17745">
    <property type="entry name" value="Ydr279_N"/>
    <property type="match status" value="1"/>
</dbReference>
<dbReference type="PANTHER" id="PTHR13383:SF11">
    <property type="entry name" value="RIBONUCLEASE H2 SUBUNIT B"/>
    <property type="match status" value="1"/>
</dbReference>
<evidence type="ECO:0000313" key="12">
    <source>
        <dbReference type="Proteomes" id="UP001634394"/>
    </source>
</evidence>
<evidence type="ECO:0000256" key="1">
    <source>
        <dbReference type="ARBA" id="ARBA00004123"/>
    </source>
</evidence>
<accession>A0ABD3UF30</accession>
<reference evidence="11 12" key="1">
    <citation type="submission" date="2024-11" db="EMBL/GenBank/DDBJ databases">
        <title>Chromosome-level genome assembly of the freshwater bivalve Anodonta woodiana.</title>
        <authorList>
            <person name="Chen X."/>
        </authorList>
    </citation>
    <scope>NUCLEOTIDE SEQUENCE [LARGE SCALE GENOMIC DNA]</scope>
    <source>
        <strain evidence="11">MN2024</strain>
        <tissue evidence="11">Gills</tissue>
    </source>
</reference>
<evidence type="ECO:0000256" key="2">
    <source>
        <dbReference type="ARBA" id="ARBA00009823"/>
    </source>
</evidence>
<evidence type="ECO:0000256" key="3">
    <source>
        <dbReference type="ARBA" id="ARBA00011277"/>
    </source>
</evidence>
<proteinExistence type="inferred from homology"/>
<dbReference type="InterPro" id="IPR040456">
    <property type="entry name" value="RNase_H2_suB"/>
</dbReference>
<comment type="subunit">
    <text evidence="3">The RNase H2 complex is a heterotrimer composed of the catalytic subunit RNASEH2A and the non-catalytic subunits RNASEH2B and RNASEH2C.</text>
</comment>
<dbReference type="EMBL" id="JBJQND010000016">
    <property type="protein sequence ID" value="KAL3847178.1"/>
    <property type="molecule type" value="Genomic_DNA"/>
</dbReference>
<dbReference type="InterPro" id="IPR041195">
    <property type="entry name" value="Rnh202_N"/>
</dbReference>
<organism evidence="11 12">
    <name type="scientific">Sinanodonta woodiana</name>
    <name type="common">Chinese pond mussel</name>
    <name type="synonym">Anodonta woodiana</name>
    <dbReference type="NCBI Taxonomy" id="1069815"/>
    <lineage>
        <taxon>Eukaryota</taxon>
        <taxon>Metazoa</taxon>
        <taxon>Spiralia</taxon>
        <taxon>Lophotrochozoa</taxon>
        <taxon>Mollusca</taxon>
        <taxon>Bivalvia</taxon>
        <taxon>Autobranchia</taxon>
        <taxon>Heteroconchia</taxon>
        <taxon>Palaeoheterodonta</taxon>
        <taxon>Unionida</taxon>
        <taxon>Unionoidea</taxon>
        <taxon>Unionidae</taxon>
        <taxon>Unioninae</taxon>
        <taxon>Sinanodonta</taxon>
    </lineage>
</organism>
<feature type="region of interest" description="Disordered" evidence="8">
    <location>
        <begin position="1"/>
        <end position="34"/>
    </location>
</feature>
<protein>
    <recommendedName>
        <fullName evidence="4">Ribonuclease H2 subunit B</fullName>
    </recommendedName>
    <alternativeName>
        <fullName evidence="7">Ribonuclease HI subunit B</fullName>
    </alternativeName>
</protein>
<feature type="domain" description="Ribonuclease H2 subunit B wHTH" evidence="9">
    <location>
        <begin position="122"/>
        <end position="251"/>
    </location>
</feature>
<dbReference type="Proteomes" id="UP001634394">
    <property type="component" value="Unassembled WGS sequence"/>
</dbReference>
<dbReference type="Pfam" id="PF09468">
    <property type="entry name" value="RNase_H2-Ydr279"/>
    <property type="match status" value="1"/>
</dbReference>
<evidence type="ECO:0000256" key="6">
    <source>
        <dbReference type="ARBA" id="ARBA00024778"/>
    </source>
</evidence>
<keyword evidence="5" id="KW-0539">Nucleus</keyword>
<evidence type="ECO:0000256" key="4">
    <source>
        <dbReference type="ARBA" id="ARBA00019062"/>
    </source>
</evidence>
<evidence type="ECO:0000313" key="11">
    <source>
        <dbReference type="EMBL" id="KAL3847178.1"/>
    </source>
</evidence>
<dbReference type="AlphaFoldDB" id="A0ABD3UF30"/>